<dbReference type="Proteomes" id="UP000053669">
    <property type="component" value="Unassembled WGS sequence"/>
</dbReference>
<evidence type="ECO:0000256" key="1">
    <source>
        <dbReference type="ARBA" id="ARBA00006484"/>
    </source>
</evidence>
<organism evidence="3 4">
    <name type="scientific">Streptomyces canus</name>
    <dbReference type="NCBI Taxonomy" id="58343"/>
    <lineage>
        <taxon>Bacteria</taxon>
        <taxon>Bacillati</taxon>
        <taxon>Actinomycetota</taxon>
        <taxon>Actinomycetes</taxon>
        <taxon>Kitasatosporales</taxon>
        <taxon>Streptomycetaceae</taxon>
        <taxon>Streptomyces</taxon>
        <taxon>Streptomyces aurantiacus group</taxon>
    </lineage>
</organism>
<gene>
    <name evidence="3" type="ORF">AQJ46_47615</name>
</gene>
<dbReference type="SUPFAM" id="SSF51735">
    <property type="entry name" value="NAD(P)-binding Rossmann-fold domains"/>
    <property type="match status" value="1"/>
</dbReference>
<dbReference type="PANTHER" id="PTHR42879">
    <property type="entry name" value="3-OXOACYL-(ACYL-CARRIER-PROTEIN) REDUCTASE"/>
    <property type="match status" value="1"/>
</dbReference>
<dbReference type="PROSITE" id="PS00061">
    <property type="entry name" value="ADH_SHORT"/>
    <property type="match status" value="1"/>
</dbReference>
<protein>
    <submittedName>
        <fullName evidence="3">3-oxoacyl-ACP reductase</fullName>
    </submittedName>
</protein>
<keyword evidence="2" id="KW-0560">Oxidoreductase</keyword>
<dbReference type="PANTHER" id="PTHR42879:SF2">
    <property type="entry name" value="3-OXOACYL-[ACYL-CARRIER-PROTEIN] REDUCTASE FABG"/>
    <property type="match status" value="1"/>
</dbReference>
<dbReference type="InterPro" id="IPR002347">
    <property type="entry name" value="SDR_fam"/>
</dbReference>
<evidence type="ECO:0000256" key="2">
    <source>
        <dbReference type="ARBA" id="ARBA00023002"/>
    </source>
</evidence>
<accession>A0A101RL52</accession>
<proteinExistence type="inferred from homology"/>
<evidence type="ECO:0000313" key="4">
    <source>
        <dbReference type="Proteomes" id="UP000053669"/>
    </source>
</evidence>
<dbReference type="PRINTS" id="PR00081">
    <property type="entry name" value="GDHRDH"/>
</dbReference>
<dbReference type="PRINTS" id="PR00080">
    <property type="entry name" value="SDRFAMILY"/>
</dbReference>
<dbReference type="FunFam" id="3.40.50.720:FF:000084">
    <property type="entry name" value="Short-chain dehydrogenase reductase"/>
    <property type="match status" value="1"/>
</dbReference>
<comment type="caution">
    <text evidence="3">The sequence shown here is derived from an EMBL/GenBank/DDBJ whole genome shotgun (WGS) entry which is preliminary data.</text>
</comment>
<dbReference type="Gene3D" id="3.40.50.720">
    <property type="entry name" value="NAD(P)-binding Rossmann-like Domain"/>
    <property type="match status" value="1"/>
</dbReference>
<dbReference type="AlphaFoldDB" id="A0A101RL52"/>
<dbReference type="InterPro" id="IPR050259">
    <property type="entry name" value="SDR"/>
</dbReference>
<comment type="similarity">
    <text evidence="1">Belongs to the short-chain dehydrogenases/reductases (SDR) family.</text>
</comment>
<evidence type="ECO:0000313" key="3">
    <source>
        <dbReference type="EMBL" id="KUN57413.1"/>
    </source>
</evidence>
<dbReference type="EMBL" id="LMWU01000073">
    <property type="protein sequence ID" value="KUN57413.1"/>
    <property type="molecule type" value="Genomic_DNA"/>
</dbReference>
<dbReference type="RefSeq" id="WP_059211600.1">
    <property type="nucleotide sequence ID" value="NZ_KQ948683.1"/>
</dbReference>
<dbReference type="GO" id="GO:0016491">
    <property type="term" value="F:oxidoreductase activity"/>
    <property type="evidence" value="ECO:0007669"/>
    <property type="project" value="UniProtKB-KW"/>
</dbReference>
<dbReference type="InterPro" id="IPR036291">
    <property type="entry name" value="NAD(P)-bd_dom_sf"/>
</dbReference>
<name>A0A101RL52_9ACTN</name>
<dbReference type="InterPro" id="IPR020904">
    <property type="entry name" value="Sc_DH/Rdtase_CS"/>
</dbReference>
<dbReference type="CDD" id="cd05233">
    <property type="entry name" value="SDR_c"/>
    <property type="match status" value="1"/>
</dbReference>
<dbReference type="Pfam" id="PF13561">
    <property type="entry name" value="adh_short_C2"/>
    <property type="match status" value="1"/>
</dbReference>
<sequence>MATRSYSAGQAPRSIAGAALLITGAGSGIGAAAARLFASEGAWVAVTDQDAAAAEAVASGIAAQDGRGRAWRLDVADGTEIERVVGEAATEFDGLDCLINNAGFAPQAAIGDAGYEDVWQRALDVMLTAVPRTVRAALPWLLRSPFPRILNVASTEACAATAGLTPYAAAKAGVTGLTRALAVELGPEGVTCNCLLPGPVETGLTAGIPDQHKQAFARRRTALRRYGRPEEIAHIMLDLCLPSASYLTGATVPVDGGLLIRNG</sequence>
<dbReference type="STRING" id="58343.AQJ46_47615"/>
<reference evidence="3 4" key="1">
    <citation type="submission" date="2015-10" db="EMBL/GenBank/DDBJ databases">
        <title>Draft genome sequence of Streptomyces canus DSM 40017, type strain for the species Streptomyces canus.</title>
        <authorList>
            <person name="Ruckert C."/>
            <person name="Winkler A."/>
            <person name="Kalinowski J."/>
            <person name="Kampfer P."/>
            <person name="Glaeser S."/>
        </authorList>
    </citation>
    <scope>NUCLEOTIDE SEQUENCE [LARGE SCALE GENOMIC DNA]</scope>
    <source>
        <strain evidence="3 4">DSM 40017</strain>
    </source>
</reference>
<dbReference type="GO" id="GO:0032787">
    <property type="term" value="P:monocarboxylic acid metabolic process"/>
    <property type="evidence" value="ECO:0007669"/>
    <property type="project" value="UniProtKB-ARBA"/>
</dbReference>